<keyword evidence="2 5" id="KW-0808">Transferase</keyword>
<comment type="miscellaneous">
    <text evidence="5">In the reaction, the free carboxyl group of octanoic acid is attached via an amide linkage to the epsilon-amino group of a specific lysine residue of lipoyl domains of lipoate-dependent enzymes.</text>
</comment>
<dbReference type="InterPro" id="IPR045864">
    <property type="entry name" value="aa-tRNA-synth_II/BPL/LPL"/>
</dbReference>
<comment type="function">
    <text evidence="4 5 6">Catalyzes the transfer of endogenously produced octanoic acid from octanoyl-acyl-carrier-protein onto the lipoyl domains of lipoate-dependent enzymes. Lipoyl-ACP can also act as a substrate although octanoyl-ACP is likely to be the physiological substrate.</text>
</comment>
<comment type="catalytic activity">
    <reaction evidence="5 6">
        <text>octanoyl-[ACP] + L-lysyl-[protein] = N(6)-octanoyl-L-lysyl-[protein] + holo-[ACP] + H(+)</text>
        <dbReference type="Rhea" id="RHEA:17665"/>
        <dbReference type="Rhea" id="RHEA-COMP:9636"/>
        <dbReference type="Rhea" id="RHEA-COMP:9685"/>
        <dbReference type="Rhea" id="RHEA-COMP:9752"/>
        <dbReference type="Rhea" id="RHEA-COMP:9928"/>
        <dbReference type="ChEBI" id="CHEBI:15378"/>
        <dbReference type="ChEBI" id="CHEBI:29969"/>
        <dbReference type="ChEBI" id="CHEBI:64479"/>
        <dbReference type="ChEBI" id="CHEBI:78463"/>
        <dbReference type="ChEBI" id="CHEBI:78809"/>
        <dbReference type="EC" id="2.3.1.181"/>
    </reaction>
</comment>
<evidence type="ECO:0000313" key="9">
    <source>
        <dbReference type="Proteomes" id="UP001597169"/>
    </source>
</evidence>
<dbReference type="CDD" id="cd16444">
    <property type="entry name" value="LipB"/>
    <property type="match status" value="1"/>
</dbReference>
<dbReference type="HAMAP" id="MF_00013">
    <property type="entry name" value="LipB"/>
    <property type="match status" value="1"/>
</dbReference>
<dbReference type="GO" id="GO:0033819">
    <property type="term" value="F:lipoyl(octanoyl) transferase activity"/>
    <property type="evidence" value="ECO:0007669"/>
    <property type="project" value="UniProtKB-EC"/>
</dbReference>
<dbReference type="Proteomes" id="UP001597169">
    <property type="component" value="Unassembled WGS sequence"/>
</dbReference>
<keyword evidence="9" id="KW-1185">Reference proteome</keyword>
<name>A0ABW3PQ53_9BACL</name>
<feature type="binding site" evidence="5">
    <location>
        <begin position="145"/>
        <end position="147"/>
    </location>
    <ligand>
        <name>substrate</name>
    </ligand>
</feature>
<feature type="binding site" evidence="5">
    <location>
        <begin position="77"/>
        <end position="84"/>
    </location>
    <ligand>
        <name>substrate</name>
    </ligand>
</feature>
<proteinExistence type="inferred from homology"/>
<organism evidence="8 9">
    <name type="scientific">Paenibacillus provencensis</name>
    <dbReference type="NCBI Taxonomy" id="441151"/>
    <lineage>
        <taxon>Bacteria</taxon>
        <taxon>Bacillati</taxon>
        <taxon>Bacillota</taxon>
        <taxon>Bacilli</taxon>
        <taxon>Bacillales</taxon>
        <taxon>Paenibacillaceae</taxon>
        <taxon>Paenibacillus</taxon>
    </lineage>
</organism>
<accession>A0ABW3PQ53</accession>
<dbReference type="PROSITE" id="PS51733">
    <property type="entry name" value="BPL_LPL_CATALYTIC"/>
    <property type="match status" value="1"/>
</dbReference>
<reference evidence="9" key="1">
    <citation type="journal article" date="2019" name="Int. J. Syst. Evol. Microbiol.">
        <title>The Global Catalogue of Microorganisms (GCM) 10K type strain sequencing project: providing services to taxonomists for standard genome sequencing and annotation.</title>
        <authorList>
            <consortium name="The Broad Institute Genomics Platform"/>
            <consortium name="The Broad Institute Genome Sequencing Center for Infectious Disease"/>
            <person name="Wu L."/>
            <person name="Ma J."/>
        </authorList>
    </citation>
    <scope>NUCLEOTIDE SEQUENCE [LARGE SCALE GENOMIC DNA]</scope>
    <source>
        <strain evidence="9">CCUG 53519</strain>
    </source>
</reference>
<dbReference type="PANTHER" id="PTHR10993">
    <property type="entry name" value="OCTANOYLTRANSFERASE"/>
    <property type="match status" value="1"/>
</dbReference>
<feature type="active site" description="Acyl-thioester intermediate" evidence="5">
    <location>
        <position position="184"/>
    </location>
</feature>
<dbReference type="EMBL" id="JBHTKX010000001">
    <property type="protein sequence ID" value="MFD1127001.1"/>
    <property type="molecule type" value="Genomic_DNA"/>
</dbReference>
<comment type="pathway">
    <text evidence="1 5 6">Protein modification; protein lipoylation via endogenous pathway; protein N(6)-(lipoyl)lysine from octanoyl-[acyl-carrier-protein]: step 1/2.</text>
</comment>
<dbReference type="PROSITE" id="PS01313">
    <property type="entry name" value="LIPB"/>
    <property type="match status" value="1"/>
</dbReference>
<dbReference type="PIRSF" id="PIRSF016262">
    <property type="entry name" value="LPLase"/>
    <property type="match status" value="1"/>
</dbReference>
<sequence>MSRPLVVNYTELMDYEEAWNLQKKLVNALDEEEQQEHLLLLQHPPTYTMGTQRHPEHLLYSSEELANRGIALFQIDRGGDITYHGPGQLVGYPILRLGREEDVDLHGYLRLLEEVIIQYLDRYGIAAGRKEQYTGVWVDNHKICAIGVKFNRSRRTRGFITSHGFAFNIKSGIQNEGFSGIIPCGIEEYGVTSLEDCTGQTFSVKKVADELVTIFASLFSFKPTWVQVMASK</sequence>
<evidence type="ECO:0000256" key="3">
    <source>
        <dbReference type="ARBA" id="ARBA00023315"/>
    </source>
</evidence>
<evidence type="ECO:0000256" key="5">
    <source>
        <dbReference type="HAMAP-Rule" id="MF_00013"/>
    </source>
</evidence>
<dbReference type="RefSeq" id="WP_251581020.1">
    <property type="nucleotide sequence ID" value="NZ_JBHTKX010000001.1"/>
</dbReference>
<evidence type="ECO:0000256" key="2">
    <source>
        <dbReference type="ARBA" id="ARBA00022679"/>
    </source>
</evidence>
<dbReference type="Gene3D" id="3.30.930.10">
    <property type="entry name" value="Bira Bifunctional Protein, Domain 2"/>
    <property type="match status" value="1"/>
</dbReference>
<feature type="binding site" evidence="5">
    <location>
        <begin position="164"/>
        <end position="166"/>
    </location>
    <ligand>
        <name>substrate</name>
    </ligand>
</feature>
<evidence type="ECO:0000256" key="4">
    <source>
        <dbReference type="ARBA" id="ARBA00024732"/>
    </source>
</evidence>
<dbReference type="NCBIfam" id="TIGR00214">
    <property type="entry name" value="lipB"/>
    <property type="match status" value="1"/>
</dbReference>
<dbReference type="InterPro" id="IPR004143">
    <property type="entry name" value="BPL_LPL_catalytic"/>
</dbReference>
<feature type="site" description="Lowers pKa of active site Cys" evidence="5">
    <location>
        <position position="142"/>
    </location>
</feature>
<dbReference type="InterPro" id="IPR000544">
    <property type="entry name" value="Octanoyltransferase"/>
</dbReference>
<comment type="similarity">
    <text evidence="5 6">Belongs to the LipB family.</text>
</comment>
<comment type="caution">
    <text evidence="8">The sequence shown here is derived from an EMBL/GenBank/DDBJ whole genome shotgun (WGS) entry which is preliminary data.</text>
</comment>
<keyword evidence="5" id="KW-0963">Cytoplasm</keyword>
<feature type="domain" description="BPL/LPL catalytic" evidence="7">
    <location>
        <begin position="32"/>
        <end position="223"/>
    </location>
</feature>
<evidence type="ECO:0000313" key="8">
    <source>
        <dbReference type="EMBL" id="MFD1127001.1"/>
    </source>
</evidence>
<gene>
    <name evidence="5 8" type="primary">lipB</name>
    <name evidence="8" type="ORF">ACFQ3J_02320</name>
</gene>
<dbReference type="PANTHER" id="PTHR10993:SF7">
    <property type="entry name" value="LIPOYLTRANSFERASE 2, MITOCHONDRIAL-RELATED"/>
    <property type="match status" value="1"/>
</dbReference>
<evidence type="ECO:0000256" key="6">
    <source>
        <dbReference type="PIRNR" id="PIRNR016262"/>
    </source>
</evidence>
<dbReference type="Pfam" id="PF21948">
    <property type="entry name" value="LplA-B_cat"/>
    <property type="match status" value="1"/>
</dbReference>
<comment type="subcellular location">
    <subcellularLocation>
        <location evidence="5">Cytoplasm</location>
    </subcellularLocation>
</comment>
<dbReference type="SUPFAM" id="SSF55681">
    <property type="entry name" value="Class II aaRS and biotin synthetases"/>
    <property type="match status" value="1"/>
</dbReference>
<evidence type="ECO:0000256" key="1">
    <source>
        <dbReference type="ARBA" id="ARBA00004821"/>
    </source>
</evidence>
<keyword evidence="3 5" id="KW-0012">Acyltransferase</keyword>
<dbReference type="NCBIfam" id="NF010925">
    <property type="entry name" value="PRK14345.1"/>
    <property type="match status" value="1"/>
</dbReference>
<dbReference type="EC" id="2.3.1.181" evidence="5 6"/>
<evidence type="ECO:0000259" key="7">
    <source>
        <dbReference type="PROSITE" id="PS51733"/>
    </source>
</evidence>
<protein>
    <recommendedName>
        <fullName evidence="5 6">Octanoyltransferase</fullName>
        <ecNumber evidence="5 6">2.3.1.181</ecNumber>
    </recommendedName>
    <alternativeName>
        <fullName evidence="5">Lipoate-protein ligase B</fullName>
    </alternativeName>
    <alternativeName>
        <fullName evidence="5">Lipoyl/octanoyl transferase</fullName>
    </alternativeName>
    <alternativeName>
        <fullName evidence="5">Octanoyl-[acyl-carrier-protein]-protein N-octanoyltransferase</fullName>
    </alternativeName>
</protein>
<dbReference type="InterPro" id="IPR020605">
    <property type="entry name" value="Octanoyltransferase_CS"/>
</dbReference>